<proteinExistence type="predicted"/>
<dbReference type="RefSeq" id="WP_089794132.1">
    <property type="nucleotide sequence ID" value="NZ_FPBP01000003.1"/>
</dbReference>
<evidence type="ECO:0000313" key="2">
    <source>
        <dbReference type="EMBL" id="SFU54081.1"/>
    </source>
</evidence>
<feature type="transmembrane region" description="Helical" evidence="1">
    <location>
        <begin position="97"/>
        <end position="118"/>
    </location>
</feature>
<keyword evidence="1" id="KW-1133">Transmembrane helix</keyword>
<protein>
    <recommendedName>
        <fullName evidence="4">DUF2214 domain-containing protein</fullName>
    </recommendedName>
</protein>
<accession>A0A1I7H046</accession>
<dbReference type="OrthoDB" id="7063120at2"/>
<name>A0A1I7H046_9GAMM</name>
<evidence type="ECO:0008006" key="4">
    <source>
        <dbReference type="Google" id="ProtNLM"/>
    </source>
</evidence>
<dbReference type="STRING" id="463301.SAMN04487955_103373"/>
<dbReference type="AlphaFoldDB" id="A0A1I7H046"/>
<organism evidence="2 3">
    <name type="scientific">Halomonas korlensis</name>
    <dbReference type="NCBI Taxonomy" id="463301"/>
    <lineage>
        <taxon>Bacteria</taxon>
        <taxon>Pseudomonadati</taxon>
        <taxon>Pseudomonadota</taxon>
        <taxon>Gammaproteobacteria</taxon>
        <taxon>Oceanospirillales</taxon>
        <taxon>Halomonadaceae</taxon>
        <taxon>Halomonas</taxon>
    </lineage>
</organism>
<keyword evidence="1" id="KW-0472">Membrane</keyword>
<evidence type="ECO:0000313" key="3">
    <source>
        <dbReference type="Proteomes" id="UP000198693"/>
    </source>
</evidence>
<evidence type="ECO:0000256" key="1">
    <source>
        <dbReference type="SAM" id="Phobius"/>
    </source>
</evidence>
<sequence>MDEVLTRLAATPLAEWMRLSRWGYAGVNTLHVLGIALLVGAIVPLDLRLLGLRRHIGLADAASLLQPLAITGLLLAAISGVLLFLADPHGYAATPLFLLKLLLVLMAVSNALALNFGAGLTRASTARLRLLGALSLVLWLLVLCAGRFLAFV</sequence>
<feature type="transmembrane region" description="Helical" evidence="1">
    <location>
        <begin position="64"/>
        <end position="85"/>
    </location>
</feature>
<keyword evidence="3" id="KW-1185">Reference proteome</keyword>
<gene>
    <name evidence="2" type="ORF">SAMN04487955_103373</name>
</gene>
<reference evidence="3" key="1">
    <citation type="submission" date="2016-10" db="EMBL/GenBank/DDBJ databases">
        <authorList>
            <person name="Varghese N."/>
            <person name="Submissions S."/>
        </authorList>
    </citation>
    <scope>NUCLEOTIDE SEQUENCE [LARGE SCALE GENOMIC DNA]</scope>
    <source>
        <strain evidence="3">CGMCC 1.6981</strain>
    </source>
</reference>
<dbReference type="Proteomes" id="UP000198693">
    <property type="component" value="Unassembled WGS sequence"/>
</dbReference>
<feature type="transmembrane region" description="Helical" evidence="1">
    <location>
        <begin position="130"/>
        <end position="150"/>
    </location>
</feature>
<keyword evidence="1" id="KW-0812">Transmembrane</keyword>
<dbReference type="EMBL" id="FPBP01000003">
    <property type="protein sequence ID" value="SFU54081.1"/>
    <property type="molecule type" value="Genomic_DNA"/>
</dbReference>
<feature type="transmembrane region" description="Helical" evidence="1">
    <location>
        <begin position="22"/>
        <end position="43"/>
    </location>
</feature>